<dbReference type="EMBL" id="CAEZTJ010000014">
    <property type="protein sequence ID" value="CAB4561601.1"/>
    <property type="molecule type" value="Genomic_DNA"/>
</dbReference>
<dbReference type="InterPro" id="IPR000718">
    <property type="entry name" value="Peptidase_M13"/>
</dbReference>
<dbReference type="PANTHER" id="PTHR11733">
    <property type="entry name" value="ZINC METALLOPROTEASE FAMILY M13 NEPRILYSIN-RELATED"/>
    <property type="match status" value="1"/>
</dbReference>
<comment type="similarity">
    <text evidence="2">Belongs to the peptidase M13 family.</text>
</comment>
<evidence type="ECO:0000256" key="3">
    <source>
        <dbReference type="ARBA" id="ARBA00022670"/>
    </source>
</evidence>
<protein>
    <submittedName>
        <fullName evidence="10">Unannotated protein</fullName>
    </submittedName>
</protein>
<evidence type="ECO:0000256" key="6">
    <source>
        <dbReference type="ARBA" id="ARBA00022833"/>
    </source>
</evidence>
<accession>A0A6J6DCG4</accession>
<dbReference type="InterPro" id="IPR042089">
    <property type="entry name" value="Peptidase_M13_dom_2"/>
</dbReference>
<keyword evidence="6" id="KW-0862">Zinc</keyword>
<gene>
    <name evidence="10" type="ORF">UFOPK1650_00213</name>
</gene>
<sequence>MSQSGLIRENIDPKVRPQDDLYRHVNGGWLTTSEIPSDRAADGSFYALRDLSEERVRTIIEEADGPEGSNAAKIRDLYRDFMDESAIESLGIAPINVDLQRALAIADKDAFVETLGHLEGRGRAALFGGYITTDKDDPTVNIAYLGQGGLSLPDEAYYRLEEHSAIRTSLIGHIERILTLAGVDQPSARATSILALETEIAIHHWDKVRNRDAVATYNKMTFEEIESLSPHFDWRLWSSASNTPEKVLAPAVIRQPSFFQGMSAMLERFDAFAWSSWLAFKVVSNSAPYLHSALVNENFDFYGRTLGGIPELKERWKRGVALVEGSLGEAVGEIYVAKHFPPAAKERMQSLVANLITAYRESISNLEWMGPETRQKALEKLSKFTPKIGYPDKWRDYSGVEIHRGDLFGNLQRIHAFETAFEYAKIGAPVDKSEWFMTPQTVNAYYNPGMNEIVFPAAILQPPFFDPEADDAVNYGGIGAVIGHEIGHGFDDQGSRYDGDGRLVNWWSDDDRREFEKRTSSLISQYDALAPEETPESKVNGSLTIGENIGDLGGATIAYKAYRISLDGKEPPVIDGLTGLQRFFFGYAQIWRAKLRPETMKIRLATDPHSPAEFRCNQIVRNIDEFYNAFDVSPDDDLYMAPQERVRIW</sequence>
<dbReference type="CDD" id="cd08662">
    <property type="entry name" value="M13"/>
    <property type="match status" value="1"/>
</dbReference>
<dbReference type="GO" id="GO:0016485">
    <property type="term" value="P:protein processing"/>
    <property type="evidence" value="ECO:0007669"/>
    <property type="project" value="TreeGrafter"/>
</dbReference>
<feature type="domain" description="Peptidase M13 N-terminal" evidence="9">
    <location>
        <begin position="17"/>
        <end position="391"/>
    </location>
</feature>
<keyword evidence="5" id="KW-0378">Hydrolase</keyword>
<organism evidence="10">
    <name type="scientific">freshwater metagenome</name>
    <dbReference type="NCBI Taxonomy" id="449393"/>
    <lineage>
        <taxon>unclassified sequences</taxon>
        <taxon>metagenomes</taxon>
        <taxon>ecological metagenomes</taxon>
    </lineage>
</organism>
<name>A0A6J6DCG4_9ZZZZ</name>
<dbReference type="Pfam" id="PF01431">
    <property type="entry name" value="Peptidase_M13"/>
    <property type="match status" value="1"/>
</dbReference>
<dbReference type="Gene3D" id="3.40.390.10">
    <property type="entry name" value="Collagenase (Catalytic Domain)"/>
    <property type="match status" value="1"/>
</dbReference>
<keyword evidence="4" id="KW-0479">Metal-binding</keyword>
<keyword evidence="3" id="KW-0645">Protease</keyword>
<evidence type="ECO:0000259" key="9">
    <source>
        <dbReference type="Pfam" id="PF05649"/>
    </source>
</evidence>
<feature type="domain" description="Peptidase M13 C-terminal" evidence="8">
    <location>
        <begin position="443"/>
        <end position="646"/>
    </location>
</feature>
<dbReference type="SUPFAM" id="SSF55486">
    <property type="entry name" value="Metalloproteases ('zincins'), catalytic domain"/>
    <property type="match status" value="1"/>
</dbReference>
<evidence type="ECO:0000313" key="10">
    <source>
        <dbReference type="EMBL" id="CAB4561601.1"/>
    </source>
</evidence>
<dbReference type="PROSITE" id="PS51885">
    <property type="entry name" value="NEPRILYSIN"/>
    <property type="match status" value="1"/>
</dbReference>
<dbReference type="Gene3D" id="1.10.1380.10">
    <property type="entry name" value="Neutral endopeptidase , domain2"/>
    <property type="match status" value="1"/>
</dbReference>
<dbReference type="GO" id="GO:0046872">
    <property type="term" value="F:metal ion binding"/>
    <property type="evidence" value="ECO:0007669"/>
    <property type="project" value="UniProtKB-KW"/>
</dbReference>
<evidence type="ECO:0000256" key="5">
    <source>
        <dbReference type="ARBA" id="ARBA00022801"/>
    </source>
</evidence>
<dbReference type="AlphaFoldDB" id="A0A6J6DCG4"/>
<evidence type="ECO:0000259" key="8">
    <source>
        <dbReference type="Pfam" id="PF01431"/>
    </source>
</evidence>
<dbReference type="InterPro" id="IPR024079">
    <property type="entry name" value="MetalloPept_cat_dom_sf"/>
</dbReference>
<dbReference type="InterPro" id="IPR018497">
    <property type="entry name" value="Peptidase_M13_C"/>
</dbReference>
<dbReference type="PRINTS" id="PR00786">
    <property type="entry name" value="NEPRILYSIN"/>
</dbReference>
<evidence type="ECO:0000256" key="2">
    <source>
        <dbReference type="ARBA" id="ARBA00007357"/>
    </source>
</evidence>
<proteinExistence type="inferred from homology"/>
<evidence type="ECO:0000256" key="1">
    <source>
        <dbReference type="ARBA" id="ARBA00001947"/>
    </source>
</evidence>
<comment type="cofactor">
    <cofactor evidence="1">
        <name>Zn(2+)</name>
        <dbReference type="ChEBI" id="CHEBI:29105"/>
    </cofactor>
</comment>
<dbReference type="PANTHER" id="PTHR11733:SF167">
    <property type="entry name" value="FI17812P1-RELATED"/>
    <property type="match status" value="1"/>
</dbReference>
<evidence type="ECO:0000256" key="4">
    <source>
        <dbReference type="ARBA" id="ARBA00022723"/>
    </source>
</evidence>
<dbReference type="GO" id="GO:0005886">
    <property type="term" value="C:plasma membrane"/>
    <property type="evidence" value="ECO:0007669"/>
    <property type="project" value="TreeGrafter"/>
</dbReference>
<dbReference type="InterPro" id="IPR008753">
    <property type="entry name" value="Peptidase_M13_N"/>
</dbReference>
<dbReference type="GO" id="GO:0004222">
    <property type="term" value="F:metalloendopeptidase activity"/>
    <property type="evidence" value="ECO:0007669"/>
    <property type="project" value="InterPro"/>
</dbReference>
<keyword evidence="7" id="KW-0482">Metalloprotease</keyword>
<reference evidence="10" key="1">
    <citation type="submission" date="2020-05" db="EMBL/GenBank/DDBJ databases">
        <authorList>
            <person name="Chiriac C."/>
            <person name="Salcher M."/>
            <person name="Ghai R."/>
            <person name="Kavagutti S V."/>
        </authorList>
    </citation>
    <scope>NUCLEOTIDE SEQUENCE</scope>
</reference>
<evidence type="ECO:0000256" key="7">
    <source>
        <dbReference type="ARBA" id="ARBA00023049"/>
    </source>
</evidence>
<dbReference type="Pfam" id="PF05649">
    <property type="entry name" value="Peptidase_M13_N"/>
    <property type="match status" value="1"/>
</dbReference>